<reference evidence="2" key="1">
    <citation type="journal article" date="2015" name="PLoS Genet.">
        <title>Genome Sequence and Transcriptome Analyses of Chrysochromulina tobin: Metabolic Tools for Enhanced Algal Fitness in the Prominent Order Prymnesiales (Haptophyceae).</title>
        <authorList>
            <person name="Hovde B.T."/>
            <person name="Deodato C.R."/>
            <person name="Hunsperger H.M."/>
            <person name="Ryken S.A."/>
            <person name="Yost W."/>
            <person name="Jha R.K."/>
            <person name="Patterson J."/>
            <person name="Monnat R.J. Jr."/>
            <person name="Barlow S.B."/>
            <person name="Starkenburg S.R."/>
            <person name="Cattolico R.A."/>
        </authorList>
    </citation>
    <scope>NUCLEOTIDE SEQUENCE</scope>
    <source>
        <strain evidence="2">CCMP291</strain>
    </source>
</reference>
<accession>A0A0M0LPP7</accession>
<sequence length="104" mass="11516">MVDALIKQRWLRDKENVFTPRWLKAERVAPEAPGLPAAPSLLVLVRDWSDLSRVKLATISDAVFCTDPMSFDAWIGPWKAESVDARVEALLQDGGDSVNPAVLD</sequence>
<evidence type="ECO:0000313" key="1">
    <source>
        <dbReference type="EMBL" id="KOO52882.1"/>
    </source>
</evidence>
<dbReference type="EMBL" id="JWZX01000468">
    <property type="protein sequence ID" value="KOO52882.1"/>
    <property type="molecule type" value="Genomic_DNA"/>
</dbReference>
<name>A0A0M0LPP7_9EUKA</name>
<proteinExistence type="predicted"/>
<evidence type="ECO:0000313" key="2">
    <source>
        <dbReference type="Proteomes" id="UP000037460"/>
    </source>
</evidence>
<organism evidence="1 2">
    <name type="scientific">Chrysochromulina tobinii</name>
    <dbReference type="NCBI Taxonomy" id="1460289"/>
    <lineage>
        <taxon>Eukaryota</taxon>
        <taxon>Haptista</taxon>
        <taxon>Haptophyta</taxon>
        <taxon>Prymnesiophyceae</taxon>
        <taxon>Prymnesiales</taxon>
        <taxon>Chrysochromulinaceae</taxon>
        <taxon>Chrysochromulina</taxon>
    </lineage>
</organism>
<protein>
    <submittedName>
        <fullName evidence="1">Uncharacterized protein</fullName>
    </submittedName>
</protein>
<gene>
    <name evidence="1" type="ORF">Ctob_007720</name>
</gene>
<comment type="caution">
    <text evidence="1">The sequence shown here is derived from an EMBL/GenBank/DDBJ whole genome shotgun (WGS) entry which is preliminary data.</text>
</comment>
<dbReference type="AlphaFoldDB" id="A0A0M0LPP7"/>
<dbReference type="Proteomes" id="UP000037460">
    <property type="component" value="Unassembled WGS sequence"/>
</dbReference>
<keyword evidence="2" id="KW-1185">Reference proteome</keyword>